<dbReference type="EMBL" id="JBAKAX010000156">
    <property type="protein sequence ID" value="MEL0606528.1"/>
    <property type="molecule type" value="Genomic_DNA"/>
</dbReference>
<keyword evidence="2" id="KW-1185">Reference proteome</keyword>
<sequence length="67" mass="7500">ALRATQRKHPYRLVTSPGTLLRFSVVKQSLYTPVKALLLKRQQAARLQGSLSSAVKASYGRDFISRL</sequence>
<gene>
    <name evidence="1" type="ORF">V6250_20495</name>
</gene>
<organism evidence="1 2">
    <name type="scientific">Pseudoalteromonas undina</name>
    <dbReference type="NCBI Taxonomy" id="43660"/>
    <lineage>
        <taxon>Bacteria</taxon>
        <taxon>Pseudomonadati</taxon>
        <taxon>Pseudomonadota</taxon>
        <taxon>Gammaproteobacteria</taxon>
        <taxon>Alteromonadales</taxon>
        <taxon>Pseudoalteromonadaceae</taxon>
        <taxon>Pseudoalteromonas</taxon>
    </lineage>
</organism>
<proteinExistence type="predicted"/>
<accession>A0ACC6RBT0</accession>
<comment type="caution">
    <text evidence="1">The sequence shown here is derived from an EMBL/GenBank/DDBJ whole genome shotgun (WGS) entry which is preliminary data.</text>
</comment>
<protein>
    <submittedName>
        <fullName evidence="1">Uncharacterized protein</fullName>
    </submittedName>
</protein>
<evidence type="ECO:0000313" key="2">
    <source>
        <dbReference type="Proteomes" id="UP001374952"/>
    </source>
</evidence>
<name>A0ACC6RBT0_9GAMM</name>
<feature type="non-terminal residue" evidence="1">
    <location>
        <position position="1"/>
    </location>
</feature>
<reference evidence="1" key="1">
    <citation type="submission" date="2024-02" db="EMBL/GenBank/DDBJ databases">
        <title>Bacteria isolated from the canopy kelp, Nereocystis luetkeana.</title>
        <authorList>
            <person name="Pfister C.A."/>
            <person name="Younker I.T."/>
            <person name="Light S.H."/>
        </authorList>
    </citation>
    <scope>NUCLEOTIDE SEQUENCE</scope>
    <source>
        <strain evidence="1">TN.2.01</strain>
    </source>
</reference>
<dbReference type="Proteomes" id="UP001374952">
    <property type="component" value="Unassembled WGS sequence"/>
</dbReference>
<evidence type="ECO:0000313" key="1">
    <source>
        <dbReference type="EMBL" id="MEL0606528.1"/>
    </source>
</evidence>